<name>A0A5N1JPH9_9BACT</name>
<dbReference type="Gene3D" id="2.180.10.10">
    <property type="entry name" value="RHS repeat-associated core"/>
    <property type="match status" value="1"/>
</dbReference>
<evidence type="ECO:0000313" key="2">
    <source>
        <dbReference type="Proteomes" id="UP000326344"/>
    </source>
</evidence>
<dbReference type="AlphaFoldDB" id="A0A5N1JPH9"/>
<dbReference type="Proteomes" id="UP000326344">
    <property type="component" value="Unassembled WGS sequence"/>
</dbReference>
<accession>A0A5N1JPH9</accession>
<comment type="caution">
    <text evidence="1">The sequence shown here is derived from an EMBL/GenBank/DDBJ whole genome shotgun (WGS) entry which is preliminary data.</text>
</comment>
<protein>
    <recommendedName>
        <fullName evidence="3">YD repeat-containing protein</fullName>
    </recommendedName>
</protein>
<dbReference type="EMBL" id="VTWS01000001">
    <property type="protein sequence ID" value="KAA9357738.1"/>
    <property type="molecule type" value="Genomic_DNA"/>
</dbReference>
<evidence type="ECO:0008006" key="3">
    <source>
        <dbReference type="Google" id="ProtNLM"/>
    </source>
</evidence>
<reference evidence="1 2" key="1">
    <citation type="submission" date="2019-09" db="EMBL/GenBank/DDBJ databases">
        <title>Genome Sequence of Larkinella sp MA1.</title>
        <authorList>
            <person name="Srinivasan S."/>
        </authorList>
    </citation>
    <scope>NUCLEOTIDE SEQUENCE [LARGE SCALE GENOMIC DNA]</scope>
    <source>
        <strain evidence="1 2">MA1</strain>
    </source>
</reference>
<evidence type="ECO:0000313" key="1">
    <source>
        <dbReference type="EMBL" id="KAA9357738.1"/>
    </source>
</evidence>
<keyword evidence="2" id="KW-1185">Reference proteome</keyword>
<proteinExistence type="predicted"/>
<gene>
    <name evidence="1" type="ORF">F0P93_05795</name>
</gene>
<sequence>MSVMASLSTVSAFSYDDKGRLSLIVAYQLPDSSVAPVENTTFHYDDQNRLTQVEHSVVRRGSGSESYTLTYNGAGQLTKLENSPSTFSIVPQYNSDNKISSYWRSIDVGGLSSNGGGEFTFTGNNLTSTTDAFSVSRTGGGPLVVYSRSINSTYTFDDQTNPFYGVFIIPAPGVFRPFANSPSAFDPYYTFYGGIDNYYNLSQNNVLTVVSSNGTTTSYNYAYNGSNLPITRTTTINGKVTEILQYEYES</sequence>
<organism evidence="1 2">
    <name type="scientific">Larkinella humicola</name>
    <dbReference type="NCBI Taxonomy" id="2607654"/>
    <lineage>
        <taxon>Bacteria</taxon>
        <taxon>Pseudomonadati</taxon>
        <taxon>Bacteroidota</taxon>
        <taxon>Cytophagia</taxon>
        <taxon>Cytophagales</taxon>
        <taxon>Spirosomataceae</taxon>
        <taxon>Larkinella</taxon>
    </lineage>
</organism>